<dbReference type="EMBL" id="CH473967">
    <property type="protein sequence ID" value="EDM11070.1"/>
    <property type="molecule type" value="Genomic_DNA"/>
</dbReference>
<proteinExistence type="predicted"/>
<protein>
    <submittedName>
        <fullName evidence="1">RCG53001</fullName>
    </submittedName>
</protein>
<name>A6IQR7_RAT</name>
<evidence type="ECO:0000313" key="2">
    <source>
        <dbReference type="Proteomes" id="UP000234681"/>
    </source>
</evidence>
<sequence length="43" mass="5198">MVRASERSHGKLGRWICRQSKFEDFRTKKPLSLRLKAQKPKWL</sequence>
<accession>A6IQR7</accession>
<organism evidence="1 2">
    <name type="scientific">Rattus norvegicus</name>
    <name type="common">Rat</name>
    <dbReference type="NCBI Taxonomy" id="10116"/>
    <lineage>
        <taxon>Eukaryota</taxon>
        <taxon>Metazoa</taxon>
        <taxon>Chordata</taxon>
        <taxon>Craniata</taxon>
        <taxon>Vertebrata</taxon>
        <taxon>Euteleostomi</taxon>
        <taxon>Mammalia</taxon>
        <taxon>Eutheria</taxon>
        <taxon>Euarchontoglires</taxon>
        <taxon>Glires</taxon>
        <taxon>Rodentia</taxon>
        <taxon>Myomorpha</taxon>
        <taxon>Muroidea</taxon>
        <taxon>Muridae</taxon>
        <taxon>Murinae</taxon>
        <taxon>Rattus</taxon>
    </lineage>
</organism>
<reference evidence="2" key="1">
    <citation type="submission" date="2005-09" db="EMBL/GenBank/DDBJ databases">
        <authorList>
            <person name="Mural R.J."/>
            <person name="Li P.W."/>
            <person name="Adams M.D."/>
            <person name="Amanatides P.G."/>
            <person name="Baden-Tillson H."/>
            <person name="Barnstead M."/>
            <person name="Chin S.H."/>
            <person name="Dew I."/>
            <person name="Evans C.A."/>
            <person name="Ferriera S."/>
            <person name="Flanigan M."/>
            <person name="Fosler C."/>
            <person name="Glodek A."/>
            <person name="Gu Z."/>
            <person name="Holt R.A."/>
            <person name="Jennings D."/>
            <person name="Kraft C.L."/>
            <person name="Lu F."/>
            <person name="Nguyen T."/>
            <person name="Nusskern D.R."/>
            <person name="Pfannkoch C.M."/>
            <person name="Sitter C."/>
            <person name="Sutton G.G."/>
            <person name="Venter J.C."/>
            <person name="Wang Z."/>
            <person name="Woodage T."/>
            <person name="Zheng X.H."/>
            <person name="Zhong F."/>
        </authorList>
    </citation>
    <scope>NUCLEOTIDE SEQUENCE [LARGE SCALE GENOMIC DNA]</scope>
    <source>
        <strain>BN</strain>
        <strain evidence="2">Sprague-Dawley</strain>
    </source>
</reference>
<dbReference type="Proteomes" id="UP000234681">
    <property type="component" value="Chromosome 11"/>
</dbReference>
<dbReference type="AlphaFoldDB" id="A6IQR7"/>
<gene>
    <name evidence="1" type="ORF">rCG_53001</name>
</gene>
<evidence type="ECO:0000313" key="1">
    <source>
        <dbReference type="EMBL" id="EDM11070.1"/>
    </source>
</evidence>